<proteinExistence type="predicted"/>
<dbReference type="AlphaFoldDB" id="A0AAU7LSU9"/>
<feature type="domain" description="DUF1549" evidence="1">
    <location>
        <begin position="55"/>
        <end position="260"/>
    </location>
</feature>
<evidence type="ECO:0000313" key="3">
    <source>
        <dbReference type="EMBL" id="XBP70729.1"/>
    </source>
</evidence>
<sequence>MLGVLAGPAVLAQTQAVVDAAKSAQGAAPKAWSAYQPVQAPQAPEVRQKAWVRTPIDAFVLSQLEAKGLKPSKEADRATFIRRATLDAWGLLPTPEEVKTFVADKSPTAYEKLADRLLASPHYGERQARRWLDLARYADSTGFQNDNTRPNNWRYRDYVIKAFNQDRPFSRFIQEQVAGDELWPESQDARIATGFLAGYPDNRNSRDLVQRKYQIETDMTDLVGETFLAATVGCARCHNHKSDKVSQKEYFQLQAFLANTAFNEQTPLAKGTETEWDKAYEQQQAAYQEATKDIRAKQKAILDTVREAGRKYYNERYLTDSREAIFKPEAQWTPLDRWVNWRKQAVATDNEIASYLEDSGTKPSVVYYNPENAEKWKTFKALREELKQFDKIKPAKGSSQFTAALELTKEVPPTHVRFGGIHERPLEAVQPAIPALWGGKGEAAITPTASSSGRRTALANWLSSDSNPLTARVYANRVWAQYFDKGIISTVQDFGRAGTKPTNPELLDYLATNFVKNGWSVKKLHREILLSSVYRQSSDERLDVVKTDPENKLLAFYPRKRLEAEVIRDSLLYASGLLSDKVGGPSVFPPVVKTGDVVGKAEDFQGNRVWAVSTDKEDWNRRSLYIFTRRSFSYPITQNFDPANPNQPHHKRDVTTTALQALTLFNSEVVFDWSQALAGRVINEAGGDETAQINRLYQILYSREPNQTERLALKSFLAEQKIVVQHKAANGKFEVAVPSGLKDTTKFDPVKSAAFVDLVHTVANSNEFAYRF</sequence>
<dbReference type="PANTHER" id="PTHR35889">
    <property type="entry name" value="CYCLOINULO-OLIGOSACCHARIDE FRUCTANOTRANSFERASE-RELATED"/>
    <property type="match status" value="1"/>
</dbReference>
<reference evidence="3" key="1">
    <citation type="submission" date="2024-05" db="EMBL/GenBank/DDBJ databases">
        <authorList>
            <person name="Bunk B."/>
            <person name="Swiderski J."/>
            <person name="Sproer C."/>
            <person name="Thiel V."/>
        </authorList>
    </citation>
    <scope>NUCLEOTIDE SEQUENCE</scope>
    <source>
        <strain evidence="3">DSM 17735</strain>
    </source>
</reference>
<protein>
    <submittedName>
        <fullName evidence="3">DUF1549 and DUF1553 domain-containing protein</fullName>
    </submittedName>
</protein>
<feature type="domain" description="DUF1553" evidence="2">
    <location>
        <begin position="454"/>
        <end position="717"/>
    </location>
</feature>
<dbReference type="EMBL" id="CP157675">
    <property type="protein sequence ID" value="XBP70729.1"/>
    <property type="molecule type" value="Genomic_DNA"/>
</dbReference>
<dbReference type="InterPro" id="IPR011444">
    <property type="entry name" value="DUF1549"/>
</dbReference>
<organism evidence="3">
    <name type="scientific">Polaromonas hydrogenivorans</name>
    <dbReference type="NCBI Taxonomy" id="335476"/>
    <lineage>
        <taxon>Bacteria</taxon>
        <taxon>Pseudomonadati</taxon>
        <taxon>Pseudomonadota</taxon>
        <taxon>Betaproteobacteria</taxon>
        <taxon>Burkholderiales</taxon>
        <taxon>Comamonadaceae</taxon>
        <taxon>Polaromonas</taxon>
    </lineage>
</organism>
<name>A0AAU7LSU9_9BURK</name>
<dbReference type="PANTHER" id="PTHR35889:SF3">
    <property type="entry name" value="F-BOX DOMAIN-CONTAINING PROTEIN"/>
    <property type="match status" value="1"/>
</dbReference>
<gene>
    <name evidence="3" type="ORF">ABLV49_02640</name>
</gene>
<dbReference type="RefSeq" id="WP_349280066.1">
    <property type="nucleotide sequence ID" value="NZ_CBCSCU010000039.1"/>
</dbReference>
<dbReference type="Pfam" id="PF07587">
    <property type="entry name" value="PSD1"/>
    <property type="match status" value="1"/>
</dbReference>
<evidence type="ECO:0000259" key="1">
    <source>
        <dbReference type="Pfam" id="PF07583"/>
    </source>
</evidence>
<accession>A0AAU7LSU9</accession>
<dbReference type="InterPro" id="IPR022655">
    <property type="entry name" value="DUF1553"/>
</dbReference>
<dbReference type="Pfam" id="PF07583">
    <property type="entry name" value="PSCyt2"/>
    <property type="match status" value="1"/>
</dbReference>
<evidence type="ECO:0000259" key="2">
    <source>
        <dbReference type="Pfam" id="PF07587"/>
    </source>
</evidence>